<dbReference type="EMBL" id="JAADZU010000005">
    <property type="protein sequence ID" value="NDK88484.1"/>
    <property type="molecule type" value="Genomic_DNA"/>
</dbReference>
<comment type="caution">
    <text evidence="2">The sequence shown here is derived from an EMBL/GenBank/DDBJ whole genome shotgun (WGS) entry which is preliminary data.</text>
</comment>
<feature type="transmembrane region" description="Helical" evidence="1">
    <location>
        <begin position="6"/>
        <end position="23"/>
    </location>
</feature>
<evidence type="ECO:0000256" key="1">
    <source>
        <dbReference type="SAM" id="Phobius"/>
    </source>
</evidence>
<proteinExistence type="predicted"/>
<keyword evidence="3" id="KW-1185">Reference proteome</keyword>
<feature type="transmembrane region" description="Helical" evidence="1">
    <location>
        <begin position="87"/>
        <end position="106"/>
    </location>
</feature>
<feature type="transmembrane region" description="Helical" evidence="1">
    <location>
        <begin position="142"/>
        <end position="161"/>
    </location>
</feature>
<evidence type="ECO:0000313" key="2">
    <source>
        <dbReference type="EMBL" id="NDK88484.1"/>
    </source>
</evidence>
<evidence type="ECO:0000313" key="3">
    <source>
        <dbReference type="Proteomes" id="UP000466307"/>
    </source>
</evidence>
<keyword evidence="1" id="KW-0472">Membrane</keyword>
<reference evidence="2 3" key="1">
    <citation type="submission" date="2020-01" db="EMBL/GenBank/DDBJ databases">
        <title>Investigation of new actinobacteria for the biodesulphurisation of diesel fuel.</title>
        <authorList>
            <person name="Athi Narayanan S.M."/>
        </authorList>
    </citation>
    <scope>NUCLEOTIDE SEQUENCE [LARGE SCALE GENOMIC DNA]</scope>
    <source>
        <strain evidence="2 3">213E</strain>
    </source>
</reference>
<feature type="transmembrane region" description="Helical" evidence="1">
    <location>
        <begin position="167"/>
        <end position="186"/>
    </location>
</feature>
<accession>A0A7K3LJT4</accession>
<protein>
    <submittedName>
        <fullName evidence="2">Uncharacterized protein</fullName>
    </submittedName>
</protein>
<keyword evidence="1" id="KW-0812">Transmembrane</keyword>
<name>A0A7K3LJT4_9ACTN</name>
<feature type="transmembrane region" description="Helical" evidence="1">
    <location>
        <begin position="35"/>
        <end position="53"/>
    </location>
</feature>
<dbReference type="Proteomes" id="UP000466307">
    <property type="component" value="Unassembled WGS sequence"/>
</dbReference>
<gene>
    <name evidence="2" type="ORF">GYA93_02645</name>
</gene>
<feature type="transmembrane region" description="Helical" evidence="1">
    <location>
        <begin position="59"/>
        <end position="80"/>
    </location>
</feature>
<organism evidence="2 3">
    <name type="scientific">Gordonia desulfuricans</name>
    <dbReference type="NCBI Taxonomy" id="89051"/>
    <lineage>
        <taxon>Bacteria</taxon>
        <taxon>Bacillati</taxon>
        <taxon>Actinomycetota</taxon>
        <taxon>Actinomycetes</taxon>
        <taxon>Mycobacteriales</taxon>
        <taxon>Gordoniaceae</taxon>
        <taxon>Gordonia</taxon>
    </lineage>
</organism>
<keyword evidence="1" id="KW-1133">Transmembrane helix</keyword>
<dbReference type="RefSeq" id="WP_059037287.1">
    <property type="nucleotide sequence ID" value="NZ_JAADZU010000005.1"/>
</dbReference>
<dbReference type="AlphaFoldDB" id="A0A7K3LJT4"/>
<feature type="transmembrane region" description="Helical" evidence="1">
    <location>
        <begin position="112"/>
        <end position="130"/>
    </location>
</feature>
<sequence>MISPHFVWLGAAISLIGSLRYAVLTLRGKVMPNCVTWFLWAFAPLIGFAAQIADGVGLPAVFLLAVGLGPALILIASFAARSGFWQIGPFDLVCGGASVIALILWMTFDNPLLAVIAASAADLLAGLPTMRKAWTSPETERPVVFLAGIANGLITLLSLQHWEPIEYIFPIQITLMGITCATIILVRGRRTRPSSYSTSDHRQSL</sequence>